<dbReference type="InterPro" id="IPR036322">
    <property type="entry name" value="WD40_repeat_dom_sf"/>
</dbReference>
<keyword evidence="4" id="KW-0227">DNA damage</keyword>
<dbReference type="SUPFAM" id="SSF50978">
    <property type="entry name" value="WD40 repeat-like"/>
    <property type="match status" value="1"/>
</dbReference>
<reference evidence="8" key="4">
    <citation type="submission" date="2019-03" db="UniProtKB">
        <authorList>
            <consortium name="EnsemblPlants"/>
        </authorList>
    </citation>
    <scope>IDENTIFICATION</scope>
</reference>
<dbReference type="EnsemblPlants" id="AET5Gv20698800.1">
    <property type="protein sequence ID" value="AET5Gv20698800.1"/>
    <property type="gene ID" value="AET5Gv20698800"/>
</dbReference>
<dbReference type="Gene3D" id="2.130.10.10">
    <property type="entry name" value="YVTN repeat-like/Quinoprotein amine dehydrogenase"/>
    <property type="match status" value="1"/>
</dbReference>
<evidence type="ECO:0000313" key="8">
    <source>
        <dbReference type="EnsemblPlants" id="AET5Gv20698800.1"/>
    </source>
</evidence>
<dbReference type="GO" id="GO:0005634">
    <property type="term" value="C:nucleus"/>
    <property type="evidence" value="ECO:0007669"/>
    <property type="project" value="TreeGrafter"/>
</dbReference>
<dbReference type="Pfam" id="PF00400">
    <property type="entry name" value="WD40"/>
    <property type="match status" value="1"/>
</dbReference>
<dbReference type="Gramene" id="AET5Gv20698800.1">
    <property type="protein sequence ID" value="AET5Gv20698800.1"/>
    <property type="gene ID" value="AET5Gv20698800"/>
</dbReference>
<evidence type="ECO:0000256" key="7">
    <source>
        <dbReference type="SAM" id="MobiDB-lite"/>
    </source>
</evidence>
<dbReference type="SMART" id="SM00320">
    <property type="entry name" value="WD40"/>
    <property type="match status" value="4"/>
</dbReference>
<dbReference type="STRING" id="200361.A0A453LBI2"/>
<dbReference type="Proteomes" id="UP000015105">
    <property type="component" value="Chromosome 5D"/>
</dbReference>
<evidence type="ECO:0000256" key="6">
    <source>
        <dbReference type="PROSITE-ProRule" id="PRU00221"/>
    </source>
</evidence>
<dbReference type="GO" id="GO:0006974">
    <property type="term" value="P:DNA damage response"/>
    <property type="evidence" value="ECO:0007669"/>
    <property type="project" value="UniProtKB-KW"/>
</dbReference>
<keyword evidence="5" id="KW-0238">DNA-binding</keyword>
<dbReference type="PROSITE" id="PS00678">
    <property type="entry name" value="WD_REPEATS_1"/>
    <property type="match status" value="1"/>
</dbReference>
<dbReference type="PROSITE" id="PS50082">
    <property type="entry name" value="WD_REPEATS_2"/>
    <property type="match status" value="1"/>
</dbReference>
<comment type="similarity">
    <text evidence="1">Belongs to the WD repeat DDB2/WDR76 family.</text>
</comment>
<dbReference type="AlphaFoldDB" id="A0A453LBI2"/>
<dbReference type="InterPro" id="IPR001680">
    <property type="entry name" value="WD40_rpt"/>
</dbReference>
<dbReference type="GO" id="GO:2000001">
    <property type="term" value="P:regulation of DNA damage checkpoint"/>
    <property type="evidence" value="ECO:0007669"/>
    <property type="project" value="TreeGrafter"/>
</dbReference>
<feature type="compositionally biased region" description="Basic residues" evidence="7">
    <location>
        <begin position="75"/>
        <end position="87"/>
    </location>
</feature>
<proteinExistence type="inferred from homology"/>
<protein>
    <submittedName>
        <fullName evidence="8">Uncharacterized protein</fullName>
    </submittedName>
</protein>
<evidence type="ECO:0000256" key="5">
    <source>
        <dbReference type="ARBA" id="ARBA00023125"/>
    </source>
</evidence>
<accession>A0A453LBI2</accession>
<dbReference type="PROSITE" id="PS50294">
    <property type="entry name" value="WD_REPEATS_REGION"/>
    <property type="match status" value="1"/>
</dbReference>
<reference evidence="9" key="1">
    <citation type="journal article" date="2014" name="Science">
        <title>Ancient hybridizations among the ancestral genomes of bread wheat.</title>
        <authorList>
            <consortium name="International Wheat Genome Sequencing Consortium,"/>
            <person name="Marcussen T."/>
            <person name="Sandve S.R."/>
            <person name="Heier L."/>
            <person name="Spannagl M."/>
            <person name="Pfeifer M."/>
            <person name="Jakobsen K.S."/>
            <person name="Wulff B.B."/>
            <person name="Steuernagel B."/>
            <person name="Mayer K.F."/>
            <person name="Olsen O.A."/>
        </authorList>
    </citation>
    <scope>NUCLEOTIDE SEQUENCE [LARGE SCALE GENOMIC DNA]</scope>
    <source>
        <strain evidence="9">cv. AL8/78</strain>
    </source>
</reference>
<keyword evidence="3" id="KW-0677">Repeat</keyword>
<dbReference type="PANTHER" id="PTHR14773">
    <property type="entry name" value="WD REPEAT-CONTAINING PROTEIN 76"/>
    <property type="match status" value="1"/>
</dbReference>
<dbReference type="PANTHER" id="PTHR14773:SF1">
    <property type="entry name" value="ANAPHASE-PROMOTING COMPLEX SUBUNIT 4 WD40 DOMAIN-CONTAINING PROTEIN"/>
    <property type="match status" value="1"/>
</dbReference>
<evidence type="ECO:0000313" key="9">
    <source>
        <dbReference type="Proteomes" id="UP000015105"/>
    </source>
</evidence>
<keyword evidence="9" id="KW-1185">Reference proteome</keyword>
<feature type="region of interest" description="Disordered" evidence="7">
    <location>
        <begin position="73"/>
        <end position="116"/>
    </location>
</feature>
<reference evidence="9" key="2">
    <citation type="journal article" date="2017" name="Nat. Plants">
        <title>The Aegilops tauschii genome reveals multiple impacts of transposons.</title>
        <authorList>
            <person name="Zhao G."/>
            <person name="Zou C."/>
            <person name="Li K."/>
            <person name="Wang K."/>
            <person name="Li T."/>
            <person name="Gao L."/>
            <person name="Zhang X."/>
            <person name="Wang H."/>
            <person name="Yang Z."/>
            <person name="Liu X."/>
            <person name="Jiang W."/>
            <person name="Mao L."/>
            <person name="Kong X."/>
            <person name="Jiao Y."/>
            <person name="Jia J."/>
        </authorList>
    </citation>
    <scope>NUCLEOTIDE SEQUENCE [LARGE SCALE GENOMIC DNA]</scope>
    <source>
        <strain evidence="9">cv. AL8/78</strain>
    </source>
</reference>
<evidence type="ECO:0000256" key="1">
    <source>
        <dbReference type="ARBA" id="ARBA00005434"/>
    </source>
</evidence>
<evidence type="ECO:0000256" key="4">
    <source>
        <dbReference type="ARBA" id="ARBA00022763"/>
    </source>
</evidence>
<feature type="repeat" description="WD" evidence="6">
    <location>
        <begin position="292"/>
        <end position="334"/>
    </location>
</feature>
<sequence length="473" mass="52509">KYKSSRRLYSRQNKCFLYREVFFAPHTHQKIPPTMAEDGLNDYERLRQENIRRNQEKLAPLRRKADELSAAIRLAKPKRPYQAKPKPKAPTGPVRSSGRARGVAPDNLPPDLRSTRLSPSLASSILGAPPPEGAKVRAAGDFDAGRDMVLMPAHARKVMPCCIVSMRVLPLADRTVVAAGDKMGNIGYWEADGVSEDAGGADGVFRYWPHKGPVLAIVAHQAAPHKVYSSSHQGDICLMDFEEEKYSIIHLWEWPVYSLCQAQNSVGCLYFGDGKGGLTLSDERVGKVLTTWDVHEERINSIDFHPEKPHMLATSSTDRTACIWDVRNIKTKEPDSLKVFKLNKSAQSAYFSPSGRMLAVTSSSICGTVQVFSMDDFEKSHIVEYNNQKGSWPSKSKVIWGWNDTDLYAGNRSKGIDIISVDVNDSGLSAQNSSCLRSEHMTCIPHQFSAHPYKAGYLACSSSSSNVFLWTST</sequence>
<evidence type="ECO:0000256" key="3">
    <source>
        <dbReference type="ARBA" id="ARBA00022737"/>
    </source>
</evidence>
<name>A0A453LBI2_AEGTS</name>
<reference evidence="8" key="5">
    <citation type="journal article" date="2021" name="G3 (Bethesda)">
        <title>Aegilops tauschii genome assembly Aet v5.0 features greater sequence contiguity and improved annotation.</title>
        <authorList>
            <person name="Wang L."/>
            <person name="Zhu T."/>
            <person name="Rodriguez J.C."/>
            <person name="Deal K.R."/>
            <person name="Dubcovsky J."/>
            <person name="McGuire P.E."/>
            <person name="Lux T."/>
            <person name="Spannagl M."/>
            <person name="Mayer K.F.X."/>
            <person name="Baldrich P."/>
            <person name="Meyers B.C."/>
            <person name="Huo N."/>
            <person name="Gu Y.Q."/>
            <person name="Zhou H."/>
            <person name="Devos K.M."/>
            <person name="Bennetzen J.L."/>
            <person name="Unver T."/>
            <person name="Budak H."/>
            <person name="Gulick P.J."/>
            <person name="Galiba G."/>
            <person name="Kalapos B."/>
            <person name="Nelson D.R."/>
            <person name="Li P."/>
            <person name="You F.M."/>
            <person name="Luo M.C."/>
            <person name="Dvorak J."/>
        </authorList>
    </citation>
    <scope>NUCLEOTIDE SEQUENCE [LARGE SCALE GENOMIC DNA]</scope>
    <source>
        <strain evidence="8">cv. AL8/78</strain>
    </source>
</reference>
<organism evidence="8 9">
    <name type="scientific">Aegilops tauschii subsp. strangulata</name>
    <name type="common">Goatgrass</name>
    <dbReference type="NCBI Taxonomy" id="200361"/>
    <lineage>
        <taxon>Eukaryota</taxon>
        <taxon>Viridiplantae</taxon>
        <taxon>Streptophyta</taxon>
        <taxon>Embryophyta</taxon>
        <taxon>Tracheophyta</taxon>
        <taxon>Spermatophyta</taxon>
        <taxon>Magnoliopsida</taxon>
        <taxon>Liliopsida</taxon>
        <taxon>Poales</taxon>
        <taxon>Poaceae</taxon>
        <taxon>BOP clade</taxon>
        <taxon>Pooideae</taxon>
        <taxon>Triticodae</taxon>
        <taxon>Triticeae</taxon>
        <taxon>Triticinae</taxon>
        <taxon>Aegilops</taxon>
    </lineage>
</organism>
<dbReference type="InterPro" id="IPR015943">
    <property type="entry name" value="WD40/YVTN_repeat-like_dom_sf"/>
</dbReference>
<dbReference type="GO" id="GO:0003677">
    <property type="term" value="F:DNA binding"/>
    <property type="evidence" value="ECO:0007669"/>
    <property type="project" value="UniProtKB-KW"/>
</dbReference>
<keyword evidence="2 6" id="KW-0853">WD repeat</keyword>
<dbReference type="InterPro" id="IPR050853">
    <property type="entry name" value="WD_repeat_DNA-damage-binding"/>
</dbReference>
<dbReference type="InterPro" id="IPR019775">
    <property type="entry name" value="WD40_repeat_CS"/>
</dbReference>
<evidence type="ECO:0000256" key="2">
    <source>
        <dbReference type="ARBA" id="ARBA00022574"/>
    </source>
</evidence>
<reference evidence="8" key="3">
    <citation type="journal article" date="2017" name="Nature">
        <title>Genome sequence of the progenitor of the wheat D genome Aegilops tauschii.</title>
        <authorList>
            <person name="Luo M.C."/>
            <person name="Gu Y.Q."/>
            <person name="Puiu D."/>
            <person name="Wang H."/>
            <person name="Twardziok S.O."/>
            <person name="Deal K.R."/>
            <person name="Huo N."/>
            <person name="Zhu T."/>
            <person name="Wang L."/>
            <person name="Wang Y."/>
            <person name="McGuire P.E."/>
            <person name="Liu S."/>
            <person name="Long H."/>
            <person name="Ramasamy R.K."/>
            <person name="Rodriguez J.C."/>
            <person name="Van S.L."/>
            <person name="Yuan L."/>
            <person name="Wang Z."/>
            <person name="Xia Z."/>
            <person name="Xiao L."/>
            <person name="Anderson O.D."/>
            <person name="Ouyang S."/>
            <person name="Liang Y."/>
            <person name="Zimin A.V."/>
            <person name="Pertea G."/>
            <person name="Qi P."/>
            <person name="Bennetzen J.L."/>
            <person name="Dai X."/>
            <person name="Dawson M.W."/>
            <person name="Muller H.G."/>
            <person name="Kugler K."/>
            <person name="Rivarola-Duarte L."/>
            <person name="Spannagl M."/>
            <person name="Mayer K.F.X."/>
            <person name="Lu F.H."/>
            <person name="Bevan M.W."/>
            <person name="Leroy P."/>
            <person name="Li P."/>
            <person name="You F.M."/>
            <person name="Sun Q."/>
            <person name="Liu Z."/>
            <person name="Lyons E."/>
            <person name="Wicker T."/>
            <person name="Salzberg S.L."/>
            <person name="Devos K.M."/>
            <person name="Dvorak J."/>
        </authorList>
    </citation>
    <scope>NUCLEOTIDE SEQUENCE [LARGE SCALE GENOMIC DNA]</scope>
    <source>
        <strain evidence="8">cv. AL8/78</strain>
    </source>
</reference>